<evidence type="ECO:0000256" key="3">
    <source>
        <dbReference type="ARBA" id="ARBA00022692"/>
    </source>
</evidence>
<dbReference type="Gene3D" id="1.20.1720.10">
    <property type="entry name" value="Multidrug resistance protein D"/>
    <property type="match status" value="1"/>
</dbReference>
<feature type="transmembrane region" description="Helical" evidence="6">
    <location>
        <begin position="231"/>
        <end position="253"/>
    </location>
</feature>
<feature type="transmembrane region" description="Helical" evidence="6">
    <location>
        <begin position="337"/>
        <end position="357"/>
    </location>
</feature>
<feature type="transmembrane region" description="Helical" evidence="6">
    <location>
        <begin position="163"/>
        <end position="184"/>
    </location>
</feature>
<dbReference type="GO" id="GO:0022857">
    <property type="term" value="F:transmembrane transporter activity"/>
    <property type="evidence" value="ECO:0007669"/>
    <property type="project" value="InterPro"/>
</dbReference>
<proteinExistence type="predicted"/>
<feature type="transmembrane region" description="Helical" evidence="6">
    <location>
        <begin position="364"/>
        <end position="384"/>
    </location>
</feature>
<accession>A0A1Y2BQ85</accession>
<dbReference type="GO" id="GO:0005886">
    <property type="term" value="C:plasma membrane"/>
    <property type="evidence" value="ECO:0007669"/>
    <property type="project" value="TreeGrafter"/>
</dbReference>
<keyword evidence="9" id="KW-1185">Reference proteome</keyword>
<evidence type="ECO:0000256" key="1">
    <source>
        <dbReference type="ARBA" id="ARBA00004127"/>
    </source>
</evidence>
<comment type="subcellular location">
    <subcellularLocation>
        <location evidence="1">Endomembrane system</location>
        <topology evidence="1">Multi-pass membrane protein</topology>
    </subcellularLocation>
</comment>
<dbReference type="InterPro" id="IPR036259">
    <property type="entry name" value="MFS_trans_sf"/>
</dbReference>
<feature type="transmembrane region" description="Helical" evidence="6">
    <location>
        <begin position="104"/>
        <end position="124"/>
    </location>
</feature>
<dbReference type="PANTHER" id="PTHR23501">
    <property type="entry name" value="MAJOR FACILITATOR SUPERFAMILY"/>
    <property type="match status" value="1"/>
</dbReference>
<feature type="transmembrane region" description="Helical" evidence="6">
    <location>
        <begin position="259"/>
        <end position="279"/>
    </location>
</feature>
<keyword evidence="2" id="KW-0813">Transport</keyword>
<feature type="transmembrane region" description="Helical" evidence="6">
    <location>
        <begin position="75"/>
        <end position="92"/>
    </location>
</feature>
<feature type="transmembrane region" description="Helical" evidence="6">
    <location>
        <begin position="130"/>
        <end position="151"/>
    </location>
</feature>
<evidence type="ECO:0000256" key="4">
    <source>
        <dbReference type="ARBA" id="ARBA00022989"/>
    </source>
</evidence>
<keyword evidence="5 6" id="KW-0472">Membrane</keyword>
<protein>
    <submittedName>
        <fullName evidence="8">MFS general substrate transporter</fullName>
    </submittedName>
</protein>
<dbReference type="PANTHER" id="PTHR23501:SF191">
    <property type="entry name" value="VACUOLAR BASIC AMINO ACID TRANSPORTER 4"/>
    <property type="match status" value="1"/>
</dbReference>
<name>A0A1Y2BQ85_9FUNG</name>
<dbReference type="OrthoDB" id="3437016at2759"/>
<sequence>MPKEELVIQETYAIAVTSSDLSKPVDDDPAVPLTPIQFRLVYTSLLLGVFMFSLDNAIISPALSSILGDLGNEKLLPWLGAFFLTSAPFTIVNGKLAIIFSKKYIFLAALTLFNIGSLICAVAGSMEVLILGRAIAGIGGGSMMPLSYIIIGDITNTKERTKFMSFLGVAVGLGNLLGPLLGGVFTNSLNWRWCFYINLPVGFLAFLVLLVSFNIPKPEGSILQKLKNVDFLGAIVLLFTMFAFNIPLLIGGITWAWNSFQVIVLFVLSFLGVLAFVYIESRAASDPIVPLSLFKSPFTAASIGISFFLGAFANSFIFYYGLLLEFILGYSSIEVGGIYAGTCFSYVIVTILSGAILSRKNHYISFFIIGPLFFIGTVAMVSQFTKNTLLWQTIFATLLFGIGMGAIFQLRISILPIGAPKELIPIATAVCVSAFAVGM</sequence>
<feature type="domain" description="Major facilitator superfamily (MFS) profile" evidence="7">
    <location>
        <begin position="41"/>
        <end position="439"/>
    </location>
</feature>
<organism evidence="8 9">
    <name type="scientific">Rhizoclosmatium globosum</name>
    <dbReference type="NCBI Taxonomy" id="329046"/>
    <lineage>
        <taxon>Eukaryota</taxon>
        <taxon>Fungi</taxon>
        <taxon>Fungi incertae sedis</taxon>
        <taxon>Chytridiomycota</taxon>
        <taxon>Chytridiomycota incertae sedis</taxon>
        <taxon>Chytridiomycetes</taxon>
        <taxon>Chytridiales</taxon>
        <taxon>Chytriomycetaceae</taxon>
        <taxon>Rhizoclosmatium</taxon>
    </lineage>
</organism>
<feature type="transmembrane region" description="Helical" evidence="6">
    <location>
        <begin position="40"/>
        <end position="63"/>
    </location>
</feature>
<dbReference type="AlphaFoldDB" id="A0A1Y2BQ85"/>
<dbReference type="STRING" id="329046.A0A1Y2BQ85"/>
<comment type="caution">
    <text evidence="8">The sequence shown here is derived from an EMBL/GenBank/DDBJ whole genome shotgun (WGS) entry which is preliminary data.</text>
</comment>
<reference evidence="8 9" key="1">
    <citation type="submission" date="2016-07" db="EMBL/GenBank/DDBJ databases">
        <title>Pervasive Adenine N6-methylation of Active Genes in Fungi.</title>
        <authorList>
            <consortium name="DOE Joint Genome Institute"/>
            <person name="Mondo S.J."/>
            <person name="Dannebaum R.O."/>
            <person name="Kuo R.C."/>
            <person name="Labutti K."/>
            <person name="Haridas S."/>
            <person name="Kuo A."/>
            <person name="Salamov A."/>
            <person name="Ahrendt S.R."/>
            <person name="Lipzen A."/>
            <person name="Sullivan W."/>
            <person name="Andreopoulos W.B."/>
            <person name="Clum A."/>
            <person name="Lindquist E."/>
            <person name="Daum C."/>
            <person name="Ramamoorthy G.K."/>
            <person name="Gryganskyi A."/>
            <person name="Culley D."/>
            <person name="Magnuson J.K."/>
            <person name="James T.Y."/>
            <person name="O'Malley M.A."/>
            <person name="Stajich J.E."/>
            <person name="Spatafora J.W."/>
            <person name="Visel A."/>
            <person name="Grigoriev I.V."/>
        </authorList>
    </citation>
    <scope>NUCLEOTIDE SEQUENCE [LARGE SCALE GENOMIC DNA]</scope>
    <source>
        <strain evidence="8 9">JEL800</strain>
    </source>
</reference>
<feature type="transmembrane region" description="Helical" evidence="6">
    <location>
        <begin position="390"/>
        <end position="410"/>
    </location>
</feature>
<evidence type="ECO:0000313" key="8">
    <source>
        <dbReference type="EMBL" id="ORY36912.1"/>
    </source>
</evidence>
<dbReference type="Pfam" id="PF07690">
    <property type="entry name" value="MFS_1"/>
    <property type="match status" value="1"/>
</dbReference>
<evidence type="ECO:0000256" key="5">
    <source>
        <dbReference type="ARBA" id="ARBA00023136"/>
    </source>
</evidence>
<keyword evidence="4 6" id="KW-1133">Transmembrane helix</keyword>
<evidence type="ECO:0000256" key="2">
    <source>
        <dbReference type="ARBA" id="ARBA00022448"/>
    </source>
</evidence>
<evidence type="ECO:0000256" key="6">
    <source>
        <dbReference type="SAM" id="Phobius"/>
    </source>
</evidence>
<keyword evidence="3 6" id="KW-0812">Transmembrane</keyword>
<feature type="transmembrane region" description="Helical" evidence="6">
    <location>
        <begin position="300"/>
        <end position="322"/>
    </location>
</feature>
<dbReference type="GO" id="GO:0012505">
    <property type="term" value="C:endomembrane system"/>
    <property type="evidence" value="ECO:0007669"/>
    <property type="project" value="UniProtKB-SubCell"/>
</dbReference>
<dbReference type="PROSITE" id="PS50850">
    <property type="entry name" value="MFS"/>
    <property type="match status" value="1"/>
</dbReference>
<dbReference type="Proteomes" id="UP000193642">
    <property type="component" value="Unassembled WGS sequence"/>
</dbReference>
<dbReference type="InterPro" id="IPR011701">
    <property type="entry name" value="MFS"/>
</dbReference>
<gene>
    <name evidence="8" type="ORF">BCR33DRAFT_835201</name>
</gene>
<dbReference type="InterPro" id="IPR020846">
    <property type="entry name" value="MFS_dom"/>
</dbReference>
<dbReference type="EMBL" id="MCGO01000053">
    <property type="protein sequence ID" value="ORY36912.1"/>
    <property type="molecule type" value="Genomic_DNA"/>
</dbReference>
<feature type="transmembrane region" description="Helical" evidence="6">
    <location>
        <begin position="190"/>
        <end position="211"/>
    </location>
</feature>
<evidence type="ECO:0000259" key="7">
    <source>
        <dbReference type="PROSITE" id="PS50850"/>
    </source>
</evidence>
<evidence type="ECO:0000313" key="9">
    <source>
        <dbReference type="Proteomes" id="UP000193642"/>
    </source>
</evidence>
<dbReference type="SUPFAM" id="SSF103473">
    <property type="entry name" value="MFS general substrate transporter"/>
    <property type="match status" value="1"/>
</dbReference>